<name>A0ACB7TMZ9_HYAAI</name>
<keyword evidence="2" id="KW-1185">Reference proteome</keyword>
<evidence type="ECO:0000313" key="2">
    <source>
        <dbReference type="Proteomes" id="UP000821845"/>
    </source>
</evidence>
<organism evidence="1 2">
    <name type="scientific">Hyalomma asiaticum</name>
    <name type="common">Tick</name>
    <dbReference type="NCBI Taxonomy" id="266040"/>
    <lineage>
        <taxon>Eukaryota</taxon>
        <taxon>Metazoa</taxon>
        <taxon>Ecdysozoa</taxon>
        <taxon>Arthropoda</taxon>
        <taxon>Chelicerata</taxon>
        <taxon>Arachnida</taxon>
        <taxon>Acari</taxon>
        <taxon>Parasitiformes</taxon>
        <taxon>Ixodida</taxon>
        <taxon>Ixodoidea</taxon>
        <taxon>Ixodidae</taxon>
        <taxon>Hyalomminae</taxon>
        <taxon>Hyalomma</taxon>
    </lineage>
</organism>
<evidence type="ECO:0000313" key="1">
    <source>
        <dbReference type="EMBL" id="KAH6948410.1"/>
    </source>
</evidence>
<protein>
    <submittedName>
        <fullName evidence="1">Uncharacterized protein</fullName>
    </submittedName>
</protein>
<gene>
    <name evidence="1" type="ORF">HPB50_024243</name>
</gene>
<sequence>MDVFLMVRRKRTTIFLDAKETTTVGEIKKMIAGIIKVPPENQVLYRGAHSMEDGRVLSDYGIASSWAKPHAPAMVVLSCLDPTTGEFEPLGMTPYSSPV</sequence>
<accession>A0ACB7TMZ9</accession>
<proteinExistence type="predicted"/>
<reference evidence="1" key="1">
    <citation type="submission" date="2020-05" db="EMBL/GenBank/DDBJ databases">
        <title>Large-scale comparative analyses of tick genomes elucidate their genetic diversity and vector capacities.</title>
        <authorList>
            <person name="Jia N."/>
            <person name="Wang J."/>
            <person name="Shi W."/>
            <person name="Du L."/>
            <person name="Sun Y."/>
            <person name="Zhan W."/>
            <person name="Jiang J."/>
            <person name="Wang Q."/>
            <person name="Zhang B."/>
            <person name="Ji P."/>
            <person name="Sakyi L.B."/>
            <person name="Cui X."/>
            <person name="Yuan T."/>
            <person name="Jiang B."/>
            <person name="Yang W."/>
            <person name="Lam T.T.-Y."/>
            <person name="Chang Q."/>
            <person name="Ding S."/>
            <person name="Wang X."/>
            <person name="Zhu J."/>
            <person name="Ruan X."/>
            <person name="Zhao L."/>
            <person name="Wei J."/>
            <person name="Que T."/>
            <person name="Du C."/>
            <person name="Cheng J."/>
            <person name="Dai P."/>
            <person name="Han X."/>
            <person name="Huang E."/>
            <person name="Gao Y."/>
            <person name="Liu J."/>
            <person name="Shao H."/>
            <person name="Ye R."/>
            <person name="Li L."/>
            <person name="Wei W."/>
            <person name="Wang X."/>
            <person name="Wang C."/>
            <person name="Yang T."/>
            <person name="Huo Q."/>
            <person name="Li W."/>
            <person name="Guo W."/>
            <person name="Chen H."/>
            <person name="Zhou L."/>
            <person name="Ni X."/>
            <person name="Tian J."/>
            <person name="Zhou Y."/>
            <person name="Sheng Y."/>
            <person name="Liu T."/>
            <person name="Pan Y."/>
            <person name="Xia L."/>
            <person name="Li J."/>
            <person name="Zhao F."/>
            <person name="Cao W."/>
        </authorList>
    </citation>
    <scope>NUCLEOTIDE SEQUENCE</scope>
    <source>
        <strain evidence="1">Hyas-2018</strain>
    </source>
</reference>
<comment type="caution">
    <text evidence="1">The sequence shown here is derived from an EMBL/GenBank/DDBJ whole genome shotgun (WGS) entry which is preliminary data.</text>
</comment>
<dbReference type="Proteomes" id="UP000821845">
    <property type="component" value="Chromosome 1"/>
</dbReference>
<dbReference type="EMBL" id="CM023481">
    <property type="protein sequence ID" value="KAH6948410.1"/>
    <property type="molecule type" value="Genomic_DNA"/>
</dbReference>